<name>A0ABQ2ENC9_9GAMM</name>
<comment type="caution">
    <text evidence="2">The sequence shown here is derived from an EMBL/GenBank/DDBJ whole genome shotgun (WGS) entry which is preliminary data.</text>
</comment>
<proteinExistence type="predicted"/>
<keyword evidence="1" id="KW-0472">Membrane</keyword>
<dbReference type="Proteomes" id="UP000599009">
    <property type="component" value="Unassembled WGS sequence"/>
</dbReference>
<organism evidence="2 3">
    <name type="scientific">Luteimonas terricola</name>
    <dbReference type="NCBI Taxonomy" id="645597"/>
    <lineage>
        <taxon>Bacteria</taxon>
        <taxon>Pseudomonadati</taxon>
        <taxon>Pseudomonadota</taxon>
        <taxon>Gammaproteobacteria</taxon>
        <taxon>Lysobacterales</taxon>
        <taxon>Lysobacteraceae</taxon>
        <taxon>Luteimonas</taxon>
    </lineage>
</organism>
<dbReference type="EMBL" id="BMME01000003">
    <property type="protein sequence ID" value="GGK17106.1"/>
    <property type="molecule type" value="Genomic_DNA"/>
</dbReference>
<sequence length="72" mass="7828">MRRFGVTNIYLKIGLTLLILGVVLAAALWFTMPWEQPGGGLLGWATRASFLGGIVLYLIGRLVHASKRSSKA</sequence>
<evidence type="ECO:0000313" key="2">
    <source>
        <dbReference type="EMBL" id="GGK17106.1"/>
    </source>
</evidence>
<evidence type="ECO:0008006" key="4">
    <source>
        <dbReference type="Google" id="ProtNLM"/>
    </source>
</evidence>
<keyword evidence="1" id="KW-0812">Transmembrane</keyword>
<reference evidence="3" key="1">
    <citation type="journal article" date="2019" name="Int. J. Syst. Evol. Microbiol.">
        <title>The Global Catalogue of Microorganisms (GCM) 10K type strain sequencing project: providing services to taxonomists for standard genome sequencing and annotation.</title>
        <authorList>
            <consortium name="The Broad Institute Genomics Platform"/>
            <consortium name="The Broad Institute Genome Sequencing Center for Infectious Disease"/>
            <person name="Wu L."/>
            <person name="Ma J."/>
        </authorList>
    </citation>
    <scope>NUCLEOTIDE SEQUENCE [LARGE SCALE GENOMIC DNA]</scope>
    <source>
        <strain evidence="3">CGMCC 1.8985</strain>
    </source>
</reference>
<feature type="transmembrane region" description="Helical" evidence="1">
    <location>
        <begin position="9"/>
        <end position="32"/>
    </location>
</feature>
<accession>A0ABQ2ENC9</accession>
<evidence type="ECO:0000313" key="3">
    <source>
        <dbReference type="Proteomes" id="UP000599009"/>
    </source>
</evidence>
<feature type="transmembrane region" description="Helical" evidence="1">
    <location>
        <begin position="44"/>
        <end position="63"/>
    </location>
</feature>
<keyword evidence="3" id="KW-1185">Reference proteome</keyword>
<gene>
    <name evidence="2" type="ORF">GCM10011394_27860</name>
</gene>
<keyword evidence="1" id="KW-1133">Transmembrane helix</keyword>
<protein>
    <recommendedName>
        <fullName evidence="4">DUF4175 domain-containing protein</fullName>
    </recommendedName>
</protein>
<evidence type="ECO:0000256" key="1">
    <source>
        <dbReference type="SAM" id="Phobius"/>
    </source>
</evidence>